<organism evidence="1 2">
    <name type="scientific">Cecembia calidifontis</name>
    <dbReference type="NCBI Taxonomy" id="1187080"/>
    <lineage>
        <taxon>Bacteria</taxon>
        <taxon>Pseudomonadati</taxon>
        <taxon>Bacteroidota</taxon>
        <taxon>Cytophagia</taxon>
        <taxon>Cytophagales</taxon>
        <taxon>Cyclobacteriaceae</taxon>
        <taxon>Cecembia</taxon>
    </lineage>
</organism>
<dbReference type="EMBL" id="SGXG01000001">
    <property type="protein sequence ID" value="RZS95993.1"/>
    <property type="molecule type" value="Genomic_DNA"/>
</dbReference>
<proteinExistence type="predicted"/>
<gene>
    <name evidence="1" type="ORF">BC751_1547</name>
</gene>
<reference evidence="1 2" key="1">
    <citation type="submission" date="2019-02" db="EMBL/GenBank/DDBJ databases">
        <title>Genomic Encyclopedia of Archaeal and Bacterial Type Strains, Phase II (KMG-II): from individual species to whole genera.</title>
        <authorList>
            <person name="Goeker M."/>
        </authorList>
    </citation>
    <scope>NUCLEOTIDE SEQUENCE [LARGE SCALE GENOMIC DNA]</scope>
    <source>
        <strain evidence="1 2">DSM 21411</strain>
    </source>
</reference>
<protein>
    <submittedName>
        <fullName evidence="1">Uncharacterized protein</fullName>
    </submittedName>
</protein>
<accession>A0A4Q7P794</accession>
<dbReference type="OrthoDB" id="963251at2"/>
<evidence type="ECO:0000313" key="2">
    <source>
        <dbReference type="Proteomes" id="UP000292209"/>
    </source>
</evidence>
<evidence type="ECO:0000313" key="1">
    <source>
        <dbReference type="EMBL" id="RZS95993.1"/>
    </source>
</evidence>
<dbReference type="Proteomes" id="UP000292209">
    <property type="component" value="Unassembled WGS sequence"/>
</dbReference>
<dbReference type="AlphaFoldDB" id="A0A4Q7P794"/>
<sequence>MKTIKIKGSEKEFAKLNLSHVSELELTQFVEKIEQELAKNALLACQKYAKEAGLDNLSLDEINKEIDAARNKNRS</sequence>
<keyword evidence="2" id="KW-1185">Reference proteome</keyword>
<comment type="caution">
    <text evidence="1">The sequence shown here is derived from an EMBL/GenBank/DDBJ whole genome shotgun (WGS) entry which is preliminary data.</text>
</comment>
<dbReference type="RefSeq" id="WP_130275011.1">
    <property type="nucleotide sequence ID" value="NZ_SGXG01000001.1"/>
</dbReference>
<name>A0A4Q7P794_9BACT</name>